<feature type="modified residue" description="4-aspartylphosphate" evidence="7">
    <location>
        <position position="555"/>
    </location>
</feature>
<evidence type="ECO:0000256" key="5">
    <source>
        <dbReference type="ARBA" id="ARBA00022777"/>
    </source>
</evidence>
<dbReference type="InterPro" id="IPR000700">
    <property type="entry name" value="PAS-assoc_C"/>
</dbReference>
<evidence type="ECO:0000259" key="10">
    <source>
        <dbReference type="PROSITE" id="PS50110"/>
    </source>
</evidence>
<feature type="transmembrane region" description="Helical" evidence="8">
    <location>
        <begin position="79"/>
        <end position="100"/>
    </location>
</feature>
<keyword evidence="8" id="KW-1133">Transmembrane helix</keyword>
<evidence type="ECO:0000256" key="8">
    <source>
        <dbReference type="SAM" id="Phobius"/>
    </source>
</evidence>
<feature type="domain" description="Response regulatory" evidence="10">
    <location>
        <begin position="506"/>
        <end position="619"/>
    </location>
</feature>
<dbReference type="PANTHER" id="PTHR43065:SF49">
    <property type="entry name" value="HISTIDINE KINASE"/>
    <property type="match status" value="1"/>
</dbReference>
<dbReference type="Gene3D" id="1.10.287.130">
    <property type="match status" value="1"/>
</dbReference>
<dbReference type="PROSITE" id="PS50112">
    <property type="entry name" value="PAS"/>
    <property type="match status" value="1"/>
</dbReference>
<reference evidence="13" key="1">
    <citation type="journal article" date="2014" name="Int. J. Syst. Evol. Microbiol.">
        <title>Complete genome sequence of Corynebacterium casei LMG S-19264T (=DSM 44701T), isolated from a smear-ripened cheese.</title>
        <authorList>
            <consortium name="US DOE Joint Genome Institute (JGI-PGF)"/>
            <person name="Walter F."/>
            <person name="Albersmeier A."/>
            <person name="Kalinowski J."/>
            <person name="Ruckert C."/>
        </authorList>
    </citation>
    <scope>NUCLEOTIDE SEQUENCE</scope>
    <source>
        <strain evidence="13">JCM 3091</strain>
    </source>
</reference>
<dbReference type="SUPFAM" id="SSF52172">
    <property type="entry name" value="CheY-like"/>
    <property type="match status" value="1"/>
</dbReference>
<keyword evidence="8" id="KW-0812">Transmembrane</keyword>
<dbReference type="InterPro" id="IPR036890">
    <property type="entry name" value="HATPase_C_sf"/>
</dbReference>
<evidence type="ECO:0000313" key="13">
    <source>
        <dbReference type="EMBL" id="GGK36015.1"/>
    </source>
</evidence>
<dbReference type="InterPro" id="IPR011006">
    <property type="entry name" value="CheY-like_superfamily"/>
</dbReference>
<dbReference type="CDD" id="cd00082">
    <property type="entry name" value="HisKA"/>
    <property type="match status" value="1"/>
</dbReference>
<dbReference type="Proteomes" id="UP000662200">
    <property type="component" value="Unassembled WGS sequence"/>
</dbReference>
<sequence length="622" mass="65461">MEPPARSVFPAVLVAVATMSSLAILDAAAGPTLILAGLLAAGPCLAASSGRPRAVLFVGGYALLLISALAWWPNRIWGTTHHLLFLLSTAAVTAVSVMLARHTQQLEAFAVQSQGPLRTLAAVVASTDEAIIGKTLQGVITSWNPGAERMYGYTAAEAVGSHISLICGPAGDQDLPMLLAQVAAGRSIQEYETQRRRKDGTDIDVALTISPIHDARGVVVGAAAVARDITTRKEEQERRDTVQERTRQAQRMQSLGQLAGGVAHDFNNLLAMILNFTAFAAERSAADAAVQADLDKVRNAAERGAGLTRQLLLFSRGEQTSTDVLDANDSITEACAMLSRAISADITLVTTPYHEPVLINADSGQIQQALVNLAINARDAMPNGGTLRIEASPIDFDEHQPDFQPPLPSGRYACLTVSDTGTGMNDETLAHIFDPFFTTKAVGYGTGLGLATVYGIVTDGGGSLHVSSTLGAGTSLSLYLPLASGSGPTANSAPSTAVTPLGQNQTVLVVDDQPEICEMLTRILAAAGYRPLSATDGPQALKIMSEESCALLVTDTVMPGMSGRRLVELLRRLHPHLPILYMSGDGAGLHDVPSIPHEISSLAKPFTANDLLRQVHDLIGGR</sequence>
<keyword evidence="5 13" id="KW-0808">Transferase</keyword>
<dbReference type="PROSITE" id="PS50110">
    <property type="entry name" value="RESPONSE_REGULATORY"/>
    <property type="match status" value="1"/>
</dbReference>
<dbReference type="InterPro" id="IPR001789">
    <property type="entry name" value="Sig_transdc_resp-reg_receiver"/>
</dbReference>
<comment type="subcellular location">
    <subcellularLocation>
        <location evidence="2">Cell membrane</location>
    </subcellularLocation>
</comment>
<evidence type="ECO:0000256" key="4">
    <source>
        <dbReference type="ARBA" id="ARBA00022553"/>
    </source>
</evidence>
<dbReference type="SMART" id="SM00091">
    <property type="entry name" value="PAS"/>
    <property type="match status" value="1"/>
</dbReference>
<evidence type="ECO:0000259" key="12">
    <source>
        <dbReference type="PROSITE" id="PS50113"/>
    </source>
</evidence>
<evidence type="ECO:0000313" key="14">
    <source>
        <dbReference type="Proteomes" id="UP000662200"/>
    </source>
</evidence>
<dbReference type="Pfam" id="PF00072">
    <property type="entry name" value="Response_reg"/>
    <property type="match status" value="1"/>
</dbReference>
<evidence type="ECO:0000256" key="2">
    <source>
        <dbReference type="ARBA" id="ARBA00004236"/>
    </source>
</evidence>
<protein>
    <recommendedName>
        <fullName evidence="3">histidine kinase</fullName>
        <ecNumber evidence="3">2.7.13.3</ecNumber>
    </recommendedName>
</protein>
<dbReference type="InterPro" id="IPR035965">
    <property type="entry name" value="PAS-like_dom_sf"/>
</dbReference>
<dbReference type="EC" id="2.7.13.3" evidence="3"/>
<keyword evidence="6" id="KW-0902">Two-component regulatory system</keyword>
<dbReference type="PANTHER" id="PTHR43065">
    <property type="entry name" value="SENSOR HISTIDINE KINASE"/>
    <property type="match status" value="1"/>
</dbReference>
<gene>
    <name evidence="13" type="ORF">GCM10010124_30850</name>
</gene>
<evidence type="ECO:0000259" key="11">
    <source>
        <dbReference type="PROSITE" id="PS50112"/>
    </source>
</evidence>
<proteinExistence type="predicted"/>
<dbReference type="InterPro" id="IPR004358">
    <property type="entry name" value="Sig_transdc_His_kin-like_C"/>
</dbReference>
<dbReference type="Gene3D" id="3.30.565.10">
    <property type="entry name" value="Histidine kinase-like ATPase, C-terminal domain"/>
    <property type="match status" value="1"/>
</dbReference>
<dbReference type="InterPro" id="IPR001610">
    <property type="entry name" value="PAC"/>
</dbReference>
<feature type="domain" description="PAS" evidence="11">
    <location>
        <begin position="116"/>
        <end position="160"/>
    </location>
</feature>
<dbReference type="SUPFAM" id="SSF47384">
    <property type="entry name" value="Homodimeric domain of signal transducing histidine kinase"/>
    <property type="match status" value="1"/>
</dbReference>
<dbReference type="EMBL" id="BMQC01000011">
    <property type="protein sequence ID" value="GGK36015.1"/>
    <property type="molecule type" value="Genomic_DNA"/>
</dbReference>
<feature type="transmembrane region" description="Helical" evidence="8">
    <location>
        <begin position="12"/>
        <end position="42"/>
    </location>
</feature>
<dbReference type="InterPro" id="IPR003594">
    <property type="entry name" value="HATPase_dom"/>
</dbReference>
<name>A0A8J3BSQ4_9ACTN</name>
<feature type="transmembrane region" description="Helical" evidence="8">
    <location>
        <begin position="54"/>
        <end position="73"/>
    </location>
</feature>
<dbReference type="CDD" id="cd00130">
    <property type="entry name" value="PAS"/>
    <property type="match status" value="1"/>
</dbReference>
<reference evidence="13" key="2">
    <citation type="submission" date="2020-09" db="EMBL/GenBank/DDBJ databases">
        <authorList>
            <person name="Sun Q."/>
            <person name="Ohkuma M."/>
        </authorList>
    </citation>
    <scope>NUCLEOTIDE SEQUENCE</scope>
    <source>
        <strain evidence="13">JCM 3091</strain>
    </source>
</reference>
<keyword evidence="5 13" id="KW-0418">Kinase</keyword>
<dbReference type="SMART" id="SM00387">
    <property type="entry name" value="HATPase_c"/>
    <property type="match status" value="1"/>
</dbReference>
<evidence type="ECO:0000256" key="7">
    <source>
        <dbReference type="PROSITE-ProRule" id="PRU00169"/>
    </source>
</evidence>
<dbReference type="CDD" id="cd00156">
    <property type="entry name" value="REC"/>
    <property type="match status" value="1"/>
</dbReference>
<keyword evidence="8" id="KW-0472">Membrane</keyword>
<dbReference type="PRINTS" id="PR00344">
    <property type="entry name" value="BCTRLSENSOR"/>
</dbReference>
<dbReference type="SUPFAM" id="SSF55785">
    <property type="entry name" value="PYP-like sensor domain (PAS domain)"/>
    <property type="match status" value="1"/>
</dbReference>
<dbReference type="SUPFAM" id="SSF55874">
    <property type="entry name" value="ATPase domain of HSP90 chaperone/DNA topoisomerase II/histidine kinase"/>
    <property type="match status" value="1"/>
</dbReference>
<keyword evidence="4 7" id="KW-0597">Phosphoprotein</keyword>
<dbReference type="InterPro" id="IPR003661">
    <property type="entry name" value="HisK_dim/P_dom"/>
</dbReference>
<dbReference type="SMART" id="SM00086">
    <property type="entry name" value="PAC"/>
    <property type="match status" value="1"/>
</dbReference>
<organism evidence="13 14">
    <name type="scientific">Pilimelia terevasa</name>
    <dbReference type="NCBI Taxonomy" id="53372"/>
    <lineage>
        <taxon>Bacteria</taxon>
        <taxon>Bacillati</taxon>
        <taxon>Actinomycetota</taxon>
        <taxon>Actinomycetes</taxon>
        <taxon>Micromonosporales</taxon>
        <taxon>Micromonosporaceae</taxon>
        <taxon>Pilimelia</taxon>
    </lineage>
</organism>
<dbReference type="NCBIfam" id="TIGR00229">
    <property type="entry name" value="sensory_box"/>
    <property type="match status" value="1"/>
</dbReference>
<dbReference type="InterPro" id="IPR036097">
    <property type="entry name" value="HisK_dim/P_sf"/>
</dbReference>
<dbReference type="InterPro" id="IPR005467">
    <property type="entry name" value="His_kinase_dom"/>
</dbReference>
<feature type="domain" description="PAC" evidence="12">
    <location>
        <begin position="189"/>
        <end position="241"/>
    </location>
</feature>
<dbReference type="Pfam" id="PF02518">
    <property type="entry name" value="HATPase_c"/>
    <property type="match status" value="1"/>
</dbReference>
<dbReference type="Pfam" id="PF13426">
    <property type="entry name" value="PAS_9"/>
    <property type="match status" value="1"/>
</dbReference>
<keyword evidence="14" id="KW-1185">Reference proteome</keyword>
<dbReference type="Gene3D" id="3.40.50.2300">
    <property type="match status" value="1"/>
</dbReference>
<dbReference type="InterPro" id="IPR000014">
    <property type="entry name" value="PAS"/>
</dbReference>
<dbReference type="PROSITE" id="PS50109">
    <property type="entry name" value="HIS_KIN"/>
    <property type="match status" value="1"/>
</dbReference>
<accession>A0A8J3BSQ4</accession>
<evidence type="ECO:0000259" key="9">
    <source>
        <dbReference type="PROSITE" id="PS50109"/>
    </source>
</evidence>
<dbReference type="GO" id="GO:0000155">
    <property type="term" value="F:phosphorelay sensor kinase activity"/>
    <property type="evidence" value="ECO:0007669"/>
    <property type="project" value="InterPro"/>
</dbReference>
<evidence type="ECO:0000256" key="6">
    <source>
        <dbReference type="ARBA" id="ARBA00023012"/>
    </source>
</evidence>
<dbReference type="Gene3D" id="3.30.450.20">
    <property type="entry name" value="PAS domain"/>
    <property type="match status" value="1"/>
</dbReference>
<dbReference type="GO" id="GO:0005886">
    <property type="term" value="C:plasma membrane"/>
    <property type="evidence" value="ECO:0007669"/>
    <property type="project" value="UniProtKB-SubCell"/>
</dbReference>
<dbReference type="PROSITE" id="PS50113">
    <property type="entry name" value="PAC"/>
    <property type="match status" value="1"/>
</dbReference>
<dbReference type="SMART" id="SM00448">
    <property type="entry name" value="REC"/>
    <property type="match status" value="1"/>
</dbReference>
<evidence type="ECO:0000256" key="1">
    <source>
        <dbReference type="ARBA" id="ARBA00000085"/>
    </source>
</evidence>
<comment type="caution">
    <text evidence="13">The sequence shown here is derived from an EMBL/GenBank/DDBJ whole genome shotgun (WGS) entry which is preliminary data.</text>
</comment>
<dbReference type="AlphaFoldDB" id="A0A8J3BSQ4"/>
<dbReference type="SMART" id="SM00388">
    <property type="entry name" value="HisKA"/>
    <property type="match status" value="1"/>
</dbReference>
<evidence type="ECO:0000256" key="3">
    <source>
        <dbReference type="ARBA" id="ARBA00012438"/>
    </source>
</evidence>
<comment type="catalytic activity">
    <reaction evidence="1">
        <text>ATP + protein L-histidine = ADP + protein N-phospho-L-histidine.</text>
        <dbReference type="EC" id="2.7.13.3"/>
    </reaction>
</comment>
<feature type="domain" description="Histidine kinase" evidence="9">
    <location>
        <begin position="261"/>
        <end position="484"/>
    </location>
</feature>